<dbReference type="GO" id="GO:0003677">
    <property type="term" value="F:DNA binding"/>
    <property type="evidence" value="ECO:0007669"/>
    <property type="project" value="InterPro"/>
</dbReference>
<sequence length="678" mass="75941">MATGRILGRGRVLGSAKSASSPSNQSSHSAHNGSGSLLSPSGSIVSSASDGSPPIIPQKQDLVANVSLETTGHVDTTASSSRLVCPICNDEMVTLLQLNRHLDDMHANLEEIEQDEVKDWFRDQLTKAKKFQPLAVLNQKFKGLDIFEANDSPQPAVKITTSGSGQASPELMAQRVQDPEESVTRTHWQKPGYNDFCADPMCGKKLGGSNGNINCRKCGALYCNEHTMYQMKLSRSARHEPVRGIWCRVCETCYKSREGYNDHRGQERDHTDDFMKMRRRIIDKKYLEISRLEKRLSKLTHLLATTTLEAQSANGSMGKSSIFGWTIPGGQSYQRSLEQSVVPWEDDSNVVRCPFCQQDFSNYTFRRHHCRTCGRVICSDPKTECSVNVALDVVKPTETAEKTATQIQPVSVKVRLCKECRHTLFAKSDFDAAVAEKPPDQRAYEHLIEFESGIRLLIPRFQKLLSALQDPESPPTKMQIDQATKTRKRLTDSFVQYQSAATRIRDLPTSSQTQQRLQKAVYSQAMSFLHLHMLPLKSLPKILKHATPMGKGSGKGALALIHLNSHLTIDAASQSSRSSAIESMETEEKELRERLILLEEQMFIVGETLNDARKKRRFDDVKTLQVNLDELSREADLIQKQLAGLDFASTYAAEPTPELHCKSTYIFRRLIRGNSSPQ</sequence>
<dbReference type="Gene3D" id="3.30.40.10">
    <property type="entry name" value="Zinc/RING finger domain, C3HC4 (zinc finger)"/>
    <property type="match status" value="2"/>
</dbReference>
<protein>
    <recommendedName>
        <fullName evidence="9">FYVE-type domain-containing protein</fullName>
    </recommendedName>
</protein>
<dbReference type="InterPro" id="IPR000306">
    <property type="entry name" value="Znf_FYVE"/>
</dbReference>
<evidence type="ECO:0000256" key="2">
    <source>
        <dbReference type="ARBA" id="ARBA00022763"/>
    </source>
</evidence>
<feature type="domain" description="FYVE-type" evidence="9">
    <location>
        <begin position="347"/>
        <end position="425"/>
    </location>
</feature>
<evidence type="ECO:0000256" key="5">
    <source>
        <dbReference type="ARBA" id="ARBA00023204"/>
    </source>
</evidence>
<feature type="coiled-coil region" evidence="7">
    <location>
        <begin position="581"/>
        <end position="641"/>
    </location>
</feature>
<dbReference type="PANTHER" id="PTHR13510">
    <property type="entry name" value="FYVE-FINGER-CONTAINING RAB5 EFFECTOR PROTEIN RABENOSYN-5-RELATED"/>
    <property type="match status" value="1"/>
</dbReference>
<dbReference type="SUPFAM" id="SSF57903">
    <property type="entry name" value="FYVE/PHD zinc finger"/>
    <property type="match status" value="2"/>
</dbReference>
<keyword evidence="3 6" id="KW-0863">Zinc-finger</keyword>
<dbReference type="PROSITE" id="PS50178">
    <property type="entry name" value="ZF_FYVE"/>
    <property type="match status" value="1"/>
</dbReference>
<evidence type="ECO:0000313" key="10">
    <source>
        <dbReference type="EMBL" id="KIV99071.1"/>
    </source>
</evidence>
<dbReference type="GO" id="GO:0008270">
    <property type="term" value="F:zinc ion binding"/>
    <property type="evidence" value="ECO:0007669"/>
    <property type="project" value="UniProtKB-KW"/>
</dbReference>
<dbReference type="VEuPathDB" id="FungiDB:PV09_09237"/>
<dbReference type="OrthoDB" id="166134at2759"/>
<dbReference type="SMART" id="SM00734">
    <property type="entry name" value="ZnF_Rad18"/>
    <property type="match status" value="1"/>
</dbReference>
<evidence type="ECO:0000256" key="6">
    <source>
        <dbReference type="PROSITE-ProRule" id="PRU00091"/>
    </source>
</evidence>
<gene>
    <name evidence="10" type="ORF">PV09_09237</name>
</gene>
<keyword evidence="5" id="KW-0234">DNA repair</keyword>
<dbReference type="InterPro" id="IPR052727">
    <property type="entry name" value="Rab4/Rab5_effector"/>
</dbReference>
<dbReference type="GO" id="GO:0006281">
    <property type="term" value="P:DNA repair"/>
    <property type="evidence" value="ECO:0007669"/>
    <property type="project" value="UniProtKB-KW"/>
</dbReference>
<keyword evidence="4" id="KW-0862">Zinc</keyword>
<dbReference type="InterPro" id="IPR011011">
    <property type="entry name" value="Znf_FYVE_PHD"/>
</dbReference>
<dbReference type="InterPro" id="IPR017455">
    <property type="entry name" value="Znf_FYVE-rel"/>
</dbReference>
<keyword evidence="1" id="KW-0479">Metal-binding</keyword>
<evidence type="ECO:0000256" key="8">
    <source>
        <dbReference type="SAM" id="MobiDB-lite"/>
    </source>
</evidence>
<proteinExistence type="predicted"/>
<dbReference type="STRING" id="253628.A0A0D1YEE9"/>
<dbReference type="CDD" id="cd15761">
    <property type="entry name" value="FYVE1_Vac1p_like"/>
    <property type="match status" value="1"/>
</dbReference>
<dbReference type="PANTHER" id="PTHR13510:SF44">
    <property type="entry name" value="RABENOSYN-5"/>
    <property type="match status" value="1"/>
</dbReference>
<reference evidence="10 11" key="1">
    <citation type="submission" date="2015-01" db="EMBL/GenBank/DDBJ databases">
        <title>The Genome Sequence of Ochroconis gallopava CBS43764.</title>
        <authorList>
            <consortium name="The Broad Institute Genomics Platform"/>
            <person name="Cuomo C."/>
            <person name="de Hoog S."/>
            <person name="Gorbushina A."/>
            <person name="Stielow B."/>
            <person name="Teixiera M."/>
            <person name="Abouelleil A."/>
            <person name="Chapman S.B."/>
            <person name="Priest M."/>
            <person name="Young S.K."/>
            <person name="Wortman J."/>
            <person name="Nusbaum C."/>
            <person name="Birren B."/>
        </authorList>
    </citation>
    <scope>NUCLEOTIDE SEQUENCE [LARGE SCALE GENOMIC DNA]</scope>
    <source>
        <strain evidence="10 11">CBS 43764</strain>
    </source>
</reference>
<keyword evidence="2" id="KW-0227">DNA damage</keyword>
<evidence type="ECO:0000256" key="3">
    <source>
        <dbReference type="ARBA" id="ARBA00022771"/>
    </source>
</evidence>
<dbReference type="HOGENOM" id="CLU_026440_1_0_1"/>
<dbReference type="InterPro" id="IPR013083">
    <property type="entry name" value="Znf_RING/FYVE/PHD"/>
</dbReference>
<dbReference type="InParanoid" id="A0A0D1YEE9"/>
<keyword evidence="11" id="KW-1185">Reference proteome</keyword>
<feature type="compositionally biased region" description="Low complexity" evidence="8">
    <location>
        <begin position="15"/>
        <end position="53"/>
    </location>
</feature>
<dbReference type="CDD" id="cd15737">
    <property type="entry name" value="FYVE2_Vac1p_like"/>
    <property type="match status" value="1"/>
</dbReference>
<dbReference type="InterPro" id="IPR006642">
    <property type="entry name" value="Rad18_UBZ4"/>
</dbReference>
<dbReference type="AlphaFoldDB" id="A0A0D1YEE9"/>
<dbReference type="Gene3D" id="4.10.860.20">
    <property type="entry name" value="Rabenosyn, Rab binding domain"/>
    <property type="match status" value="1"/>
</dbReference>
<dbReference type="InterPro" id="IPR036531">
    <property type="entry name" value="Rbsn_Rab-bd_sf"/>
</dbReference>
<evidence type="ECO:0000256" key="7">
    <source>
        <dbReference type="SAM" id="Coils"/>
    </source>
</evidence>
<dbReference type="GeneID" id="27317210"/>
<dbReference type="Pfam" id="PF01363">
    <property type="entry name" value="FYVE"/>
    <property type="match status" value="1"/>
</dbReference>
<dbReference type="Proteomes" id="UP000053259">
    <property type="component" value="Unassembled WGS sequence"/>
</dbReference>
<accession>A0A0D1YEE9</accession>
<dbReference type="Pfam" id="PF11464">
    <property type="entry name" value="Rbsn"/>
    <property type="match status" value="1"/>
</dbReference>
<dbReference type="EMBL" id="KN847586">
    <property type="protein sequence ID" value="KIV99071.1"/>
    <property type="molecule type" value="Genomic_DNA"/>
</dbReference>
<feature type="region of interest" description="Disordered" evidence="8">
    <location>
        <begin position="1"/>
        <end position="57"/>
    </location>
</feature>
<dbReference type="InterPro" id="IPR013087">
    <property type="entry name" value="Znf_C2H2_type"/>
</dbReference>
<dbReference type="PROSITE" id="PS00028">
    <property type="entry name" value="ZINC_FINGER_C2H2_1"/>
    <property type="match status" value="1"/>
</dbReference>
<evidence type="ECO:0000256" key="4">
    <source>
        <dbReference type="ARBA" id="ARBA00022833"/>
    </source>
</evidence>
<keyword evidence="7" id="KW-0175">Coiled coil</keyword>
<dbReference type="InterPro" id="IPR021565">
    <property type="entry name" value="Rbsn_Rab-bd"/>
</dbReference>
<dbReference type="FunCoup" id="A0A0D1YEE9">
    <property type="interactions" value="70"/>
</dbReference>
<dbReference type="SMART" id="SM00064">
    <property type="entry name" value="FYVE"/>
    <property type="match status" value="2"/>
</dbReference>
<evidence type="ECO:0000256" key="1">
    <source>
        <dbReference type="ARBA" id="ARBA00022723"/>
    </source>
</evidence>
<organism evidence="10 11">
    <name type="scientific">Verruconis gallopava</name>
    <dbReference type="NCBI Taxonomy" id="253628"/>
    <lineage>
        <taxon>Eukaryota</taxon>
        <taxon>Fungi</taxon>
        <taxon>Dikarya</taxon>
        <taxon>Ascomycota</taxon>
        <taxon>Pezizomycotina</taxon>
        <taxon>Dothideomycetes</taxon>
        <taxon>Pleosporomycetidae</taxon>
        <taxon>Venturiales</taxon>
        <taxon>Sympoventuriaceae</taxon>
        <taxon>Verruconis</taxon>
    </lineage>
</organism>
<dbReference type="SUPFAM" id="SSF140125">
    <property type="entry name" value="Rabenosyn-5 Rab-binding domain-like"/>
    <property type="match status" value="1"/>
</dbReference>
<name>A0A0D1YEE9_9PEZI</name>
<evidence type="ECO:0000313" key="11">
    <source>
        <dbReference type="Proteomes" id="UP000053259"/>
    </source>
</evidence>
<dbReference type="RefSeq" id="XP_016208941.1">
    <property type="nucleotide sequence ID" value="XM_016363264.1"/>
</dbReference>
<evidence type="ECO:0000259" key="9">
    <source>
        <dbReference type="PROSITE" id="PS50178"/>
    </source>
</evidence>